<gene>
    <name evidence="1" type="ORF">SACS_1861</name>
</gene>
<sequence length="339" mass="36563">MTAITYPNATTTHSFARKQITVTFFIPGLNGGLDSFTVGEGHAIQATIRHAGFTTGSEADLTIRGLSQIDRDSLSILPDHPAPDNLNTITAGQTFITLQAGDEGSPLTNLFTGTVDSAQTDYDDLDSPFHIHAMTSTIPASILPQAKGYAGPQDVITLMADICKEAGFQLLDHGGWEHHASLTNHYRWGTALEQIQAILTATKGTFNLSPFIPMMESNQGAIPYRGLLEVWGPTFTGIPPAGQESTVPVISAATGMIGYPRYSSSGISLTTLLRPDITFWHPLALESTFAPVTGTCTTGTPPWNGLWLATFVWHDISTETSHGAWHTHMECIRTTLGRR</sequence>
<comment type="caution">
    <text evidence="1">The sequence shown here is derived from an EMBL/GenBank/DDBJ whole genome shotgun (WGS) entry which is preliminary data.</text>
</comment>
<evidence type="ECO:0000313" key="1">
    <source>
        <dbReference type="EMBL" id="CDG32722.1"/>
    </source>
</evidence>
<dbReference type="RefSeq" id="WP_043562110.1">
    <property type="nucleotide sequence ID" value="NZ_CBLY010000008.1"/>
</dbReference>
<dbReference type="AlphaFoldDB" id="A0A7U7J061"/>
<reference evidence="1 2" key="2">
    <citation type="journal article" date="2014" name="PLoS ONE">
        <title>Evolution of mitochondria reconstructed from the energy metabolism of living bacteria.</title>
        <authorList>
            <person name="Degli Esposti M."/>
            <person name="Chouaia B."/>
            <person name="Comandatore F."/>
            <person name="Crotti E."/>
            <person name="Sassera D."/>
            <person name="Lievens P.M."/>
            <person name="Daffonchio D."/>
            <person name="Bandi C."/>
        </authorList>
    </citation>
    <scope>NUCLEOTIDE SEQUENCE [LARGE SCALE GENOMIC DNA]</scope>
    <source>
        <strain evidence="2">AM169</strain>
    </source>
</reference>
<dbReference type="Proteomes" id="UP000027590">
    <property type="component" value="Unassembled WGS sequence"/>
</dbReference>
<accession>A0A7U7J061</accession>
<reference evidence="1 2" key="1">
    <citation type="journal article" date="2014" name="Genome Biol. Evol.">
        <title>Acetic acid bacteria genomes reveal functional traits for adaptation to life in insect guts.</title>
        <authorList>
            <person name="Chouaia B."/>
            <person name="Gaiarsa S."/>
            <person name="Crotti E."/>
            <person name="Comandatore F."/>
            <person name="Degli Esposti M."/>
            <person name="Ricci I."/>
            <person name="Alma A."/>
            <person name="Favia G."/>
            <person name="Bandi C."/>
            <person name="Daffonchio D."/>
        </authorList>
    </citation>
    <scope>NUCLEOTIDE SEQUENCE [LARGE SCALE GENOMIC DNA]</scope>
    <source>
        <strain evidence="2">AM169</strain>
    </source>
</reference>
<name>A0A7U7J061_9PROT</name>
<dbReference type="EMBL" id="CBLY010000008">
    <property type="protein sequence ID" value="CDG32722.1"/>
    <property type="molecule type" value="Genomic_DNA"/>
</dbReference>
<evidence type="ECO:0000313" key="2">
    <source>
        <dbReference type="Proteomes" id="UP000027590"/>
    </source>
</evidence>
<protein>
    <submittedName>
        <fullName evidence="1">Uncharacterized protein</fullName>
    </submittedName>
</protein>
<proteinExistence type="predicted"/>
<organism evidence="1 2">
    <name type="scientific">Parasaccharibacter apium</name>
    <dbReference type="NCBI Taxonomy" id="1510841"/>
    <lineage>
        <taxon>Bacteria</taxon>
        <taxon>Pseudomonadati</taxon>
        <taxon>Pseudomonadota</taxon>
        <taxon>Alphaproteobacteria</taxon>
        <taxon>Acetobacterales</taxon>
        <taxon>Acetobacteraceae</taxon>
        <taxon>Parasaccharibacter</taxon>
    </lineage>
</organism>